<dbReference type="EMBL" id="FUXP01000004">
    <property type="protein sequence ID" value="SJZ98409.1"/>
    <property type="molecule type" value="Genomic_DNA"/>
</dbReference>
<dbReference type="InterPro" id="IPR035905">
    <property type="entry name" value="Barstar-like_sf"/>
</dbReference>
<protein>
    <submittedName>
        <fullName evidence="3">Barstar, RNAse (Barnase) inhibitor</fullName>
    </submittedName>
</protein>
<accession>A0A1T4Q3U0</accession>
<feature type="domain" description="Barstar (barnase inhibitor)" evidence="2">
    <location>
        <begin position="39"/>
        <end position="133"/>
    </location>
</feature>
<organism evidence="3 4">
    <name type="scientific">Lysobacter spongiicola DSM 21749</name>
    <dbReference type="NCBI Taxonomy" id="1122188"/>
    <lineage>
        <taxon>Bacteria</taxon>
        <taxon>Pseudomonadati</taxon>
        <taxon>Pseudomonadota</taxon>
        <taxon>Gammaproteobacteria</taxon>
        <taxon>Lysobacterales</taxon>
        <taxon>Lysobacteraceae</taxon>
        <taxon>Novilysobacter</taxon>
    </lineage>
</organism>
<dbReference type="OrthoDB" id="7575400at2"/>
<evidence type="ECO:0000256" key="1">
    <source>
        <dbReference type="ARBA" id="ARBA00006845"/>
    </source>
</evidence>
<dbReference type="SUPFAM" id="SSF52038">
    <property type="entry name" value="Barstar-related"/>
    <property type="match status" value="1"/>
</dbReference>
<sequence length="145" mass="16161">MNAVDIRAMLVDPLQSGAYFVDERDTRPMVEAGAALNLAVARIDLEGVTDKAEALRHIGKALRFPDWFGGNWDALADSLGDMSWWHAPGYLLLLEHAGQWREADQAAFDTLLAIFNEAAEEWRGQNVPFWALVPLPEETLEMLAP</sequence>
<dbReference type="InterPro" id="IPR000468">
    <property type="entry name" value="Barstar"/>
</dbReference>
<dbReference type="Pfam" id="PF01337">
    <property type="entry name" value="Barstar"/>
    <property type="match status" value="1"/>
</dbReference>
<dbReference type="AlphaFoldDB" id="A0A1T4Q3U0"/>
<name>A0A1T4Q3U0_9GAMM</name>
<proteinExistence type="inferred from homology"/>
<dbReference type="Proteomes" id="UP000190061">
    <property type="component" value="Unassembled WGS sequence"/>
</dbReference>
<reference evidence="3 4" key="1">
    <citation type="submission" date="2017-02" db="EMBL/GenBank/DDBJ databases">
        <authorList>
            <person name="Peterson S.W."/>
        </authorList>
    </citation>
    <scope>NUCLEOTIDE SEQUENCE [LARGE SCALE GENOMIC DNA]</scope>
    <source>
        <strain evidence="3 4">DSM 21749</strain>
    </source>
</reference>
<evidence type="ECO:0000313" key="4">
    <source>
        <dbReference type="Proteomes" id="UP000190061"/>
    </source>
</evidence>
<keyword evidence="4" id="KW-1185">Reference proteome</keyword>
<dbReference type="STRING" id="1122188.SAMN02745674_01471"/>
<evidence type="ECO:0000259" key="2">
    <source>
        <dbReference type="Pfam" id="PF01337"/>
    </source>
</evidence>
<dbReference type="Gene3D" id="3.30.370.10">
    <property type="entry name" value="Barstar-like"/>
    <property type="match status" value="1"/>
</dbReference>
<gene>
    <name evidence="3" type="ORF">SAMN02745674_01471</name>
</gene>
<dbReference type="RefSeq" id="WP_078758068.1">
    <property type="nucleotide sequence ID" value="NZ_FUXP01000004.1"/>
</dbReference>
<dbReference type="CDD" id="cd05141">
    <property type="entry name" value="Barstar_evA4336-like"/>
    <property type="match status" value="1"/>
</dbReference>
<comment type="similarity">
    <text evidence="1">Belongs to the barstar family.</text>
</comment>
<evidence type="ECO:0000313" key="3">
    <source>
        <dbReference type="EMBL" id="SJZ98409.1"/>
    </source>
</evidence>